<organism evidence="9 10">
    <name type="scientific">Winogradskyella aquimaris</name>
    <dbReference type="NCBI Taxonomy" id="864074"/>
    <lineage>
        <taxon>Bacteria</taxon>
        <taxon>Pseudomonadati</taxon>
        <taxon>Bacteroidota</taxon>
        <taxon>Flavobacteriia</taxon>
        <taxon>Flavobacteriales</taxon>
        <taxon>Flavobacteriaceae</taxon>
        <taxon>Winogradskyella</taxon>
    </lineage>
</organism>
<evidence type="ECO:0000256" key="7">
    <source>
        <dbReference type="SAM" id="SignalP"/>
    </source>
</evidence>
<dbReference type="Pfam" id="PF13616">
    <property type="entry name" value="Rotamase_3"/>
    <property type="match status" value="1"/>
</dbReference>
<dbReference type="InterPro" id="IPR046357">
    <property type="entry name" value="PPIase_dom_sf"/>
</dbReference>
<evidence type="ECO:0000256" key="5">
    <source>
        <dbReference type="ARBA" id="ARBA00023235"/>
    </source>
</evidence>
<proteinExistence type="predicted"/>
<keyword evidence="4 6" id="KW-0697">Rotamase</keyword>
<sequence>MKQLFFLLLFIPFLSFSQDSLETELDSISSIEDAETFVKAHKRSNKSKVFTFNKEKHKTRLADELFQLSKGGKKVVKNEYKKTYYKIIDKKETLHYRASYIYFDGNKMTLEDINEKRDKIISQYQQGYKFNKLAQLHSMDLNAKRGGDLGWFSEGEMHPMFEEAIKNHHTDDVFTLDIKERNWYYVILKTHEPKIIEEITVLQFSESID</sequence>
<evidence type="ECO:0000313" key="9">
    <source>
        <dbReference type="EMBL" id="MDY2588227.1"/>
    </source>
</evidence>
<accession>A0ABU5EU35</accession>
<dbReference type="RefSeq" id="WP_320556575.1">
    <property type="nucleotide sequence ID" value="NZ_JAXDAE010000014.1"/>
</dbReference>
<feature type="signal peptide" evidence="7">
    <location>
        <begin position="1"/>
        <end position="17"/>
    </location>
</feature>
<evidence type="ECO:0000256" key="2">
    <source>
        <dbReference type="ARBA" id="ARBA00013194"/>
    </source>
</evidence>
<gene>
    <name evidence="9" type="ORF">SNF14_12840</name>
</gene>
<name>A0ABU5EU35_9FLAO</name>
<evidence type="ECO:0000313" key="10">
    <source>
        <dbReference type="Proteomes" id="UP001285855"/>
    </source>
</evidence>
<dbReference type="PROSITE" id="PS50198">
    <property type="entry name" value="PPIC_PPIASE_2"/>
    <property type="match status" value="1"/>
</dbReference>
<dbReference type="SUPFAM" id="SSF54534">
    <property type="entry name" value="FKBP-like"/>
    <property type="match status" value="1"/>
</dbReference>
<protein>
    <recommendedName>
        <fullName evidence="2">peptidylprolyl isomerase</fullName>
        <ecNumber evidence="2">5.2.1.8</ecNumber>
    </recommendedName>
</protein>
<dbReference type="Gene3D" id="3.10.50.40">
    <property type="match status" value="1"/>
</dbReference>
<keyword evidence="3 7" id="KW-0732">Signal</keyword>
<reference evidence="9 10" key="1">
    <citation type="submission" date="2023-11" db="EMBL/GenBank/DDBJ databases">
        <title>Winogradskyella pelagius sp. nov., isolated from coastal sediment.</title>
        <authorList>
            <person name="Li F."/>
        </authorList>
    </citation>
    <scope>NUCLEOTIDE SEQUENCE [LARGE SCALE GENOMIC DNA]</scope>
    <source>
        <strain evidence="9 10">KCTC 23502</strain>
    </source>
</reference>
<dbReference type="PANTHER" id="PTHR47245">
    <property type="entry name" value="PEPTIDYLPROLYL ISOMERASE"/>
    <property type="match status" value="1"/>
</dbReference>
<keyword evidence="10" id="KW-1185">Reference proteome</keyword>
<evidence type="ECO:0000259" key="8">
    <source>
        <dbReference type="PROSITE" id="PS50198"/>
    </source>
</evidence>
<feature type="chain" id="PRO_5045529679" description="peptidylprolyl isomerase" evidence="7">
    <location>
        <begin position="18"/>
        <end position="209"/>
    </location>
</feature>
<dbReference type="PANTHER" id="PTHR47245:SF1">
    <property type="entry name" value="FOLDASE PROTEIN PRSA"/>
    <property type="match status" value="1"/>
</dbReference>
<dbReference type="InterPro" id="IPR050245">
    <property type="entry name" value="PrsA_foldase"/>
</dbReference>
<evidence type="ECO:0000256" key="4">
    <source>
        <dbReference type="ARBA" id="ARBA00023110"/>
    </source>
</evidence>
<dbReference type="GO" id="GO:0003755">
    <property type="term" value="F:peptidyl-prolyl cis-trans isomerase activity"/>
    <property type="evidence" value="ECO:0007669"/>
    <property type="project" value="UniProtKB-EC"/>
</dbReference>
<comment type="catalytic activity">
    <reaction evidence="1">
        <text>[protein]-peptidylproline (omega=180) = [protein]-peptidylproline (omega=0)</text>
        <dbReference type="Rhea" id="RHEA:16237"/>
        <dbReference type="Rhea" id="RHEA-COMP:10747"/>
        <dbReference type="Rhea" id="RHEA-COMP:10748"/>
        <dbReference type="ChEBI" id="CHEBI:83833"/>
        <dbReference type="ChEBI" id="CHEBI:83834"/>
        <dbReference type="EC" id="5.2.1.8"/>
    </reaction>
</comment>
<keyword evidence="5 6" id="KW-0413">Isomerase</keyword>
<feature type="domain" description="PpiC" evidence="8">
    <location>
        <begin position="93"/>
        <end position="191"/>
    </location>
</feature>
<evidence type="ECO:0000256" key="1">
    <source>
        <dbReference type="ARBA" id="ARBA00000971"/>
    </source>
</evidence>
<dbReference type="EC" id="5.2.1.8" evidence="2"/>
<evidence type="ECO:0000256" key="3">
    <source>
        <dbReference type="ARBA" id="ARBA00022729"/>
    </source>
</evidence>
<dbReference type="InterPro" id="IPR000297">
    <property type="entry name" value="PPIase_PpiC"/>
</dbReference>
<comment type="caution">
    <text evidence="9">The sequence shown here is derived from an EMBL/GenBank/DDBJ whole genome shotgun (WGS) entry which is preliminary data.</text>
</comment>
<dbReference type="EMBL" id="JAXDAE010000014">
    <property type="protein sequence ID" value="MDY2588227.1"/>
    <property type="molecule type" value="Genomic_DNA"/>
</dbReference>
<evidence type="ECO:0000256" key="6">
    <source>
        <dbReference type="PROSITE-ProRule" id="PRU00278"/>
    </source>
</evidence>
<dbReference type="Proteomes" id="UP001285855">
    <property type="component" value="Unassembled WGS sequence"/>
</dbReference>